<dbReference type="EMBL" id="MU276304">
    <property type="protein sequence ID" value="KAI0039445.1"/>
    <property type="molecule type" value="Genomic_DNA"/>
</dbReference>
<evidence type="ECO:0000313" key="1">
    <source>
        <dbReference type="EMBL" id="KAI0039445.1"/>
    </source>
</evidence>
<gene>
    <name evidence="1" type="ORF">FA95DRAFT_1577592</name>
</gene>
<evidence type="ECO:0000313" key="2">
    <source>
        <dbReference type="Proteomes" id="UP000814033"/>
    </source>
</evidence>
<comment type="caution">
    <text evidence="1">The sequence shown here is derived from an EMBL/GenBank/DDBJ whole genome shotgun (WGS) entry which is preliminary data.</text>
</comment>
<reference evidence="1" key="2">
    <citation type="journal article" date="2022" name="New Phytol.">
        <title>Evolutionary transition to the ectomycorrhizal habit in the genomes of a hyperdiverse lineage of mushroom-forming fungi.</title>
        <authorList>
            <person name="Looney B."/>
            <person name="Miyauchi S."/>
            <person name="Morin E."/>
            <person name="Drula E."/>
            <person name="Courty P.E."/>
            <person name="Kohler A."/>
            <person name="Kuo A."/>
            <person name="LaButti K."/>
            <person name="Pangilinan J."/>
            <person name="Lipzen A."/>
            <person name="Riley R."/>
            <person name="Andreopoulos W."/>
            <person name="He G."/>
            <person name="Johnson J."/>
            <person name="Nolan M."/>
            <person name="Tritt A."/>
            <person name="Barry K.W."/>
            <person name="Grigoriev I.V."/>
            <person name="Nagy L.G."/>
            <person name="Hibbett D."/>
            <person name="Henrissat B."/>
            <person name="Matheny P.B."/>
            <person name="Labbe J."/>
            <person name="Martin F.M."/>
        </authorList>
    </citation>
    <scope>NUCLEOTIDE SEQUENCE</scope>
    <source>
        <strain evidence="1">FP105234-sp</strain>
    </source>
</reference>
<reference evidence="1" key="1">
    <citation type="submission" date="2021-02" db="EMBL/GenBank/DDBJ databases">
        <authorList>
            <consortium name="DOE Joint Genome Institute"/>
            <person name="Ahrendt S."/>
            <person name="Looney B.P."/>
            <person name="Miyauchi S."/>
            <person name="Morin E."/>
            <person name="Drula E."/>
            <person name="Courty P.E."/>
            <person name="Chicoki N."/>
            <person name="Fauchery L."/>
            <person name="Kohler A."/>
            <person name="Kuo A."/>
            <person name="Labutti K."/>
            <person name="Pangilinan J."/>
            <person name="Lipzen A."/>
            <person name="Riley R."/>
            <person name="Andreopoulos W."/>
            <person name="He G."/>
            <person name="Johnson J."/>
            <person name="Barry K.W."/>
            <person name="Grigoriev I.V."/>
            <person name="Nagy L."/>
            <person name="Hibbett D."/>
            <person name="Henrissat B."/>
            <person name="Matheny P.B."/>
            <person name="Labbe J."/>
            <person name="Martin F."/>
        </authorList>
    </citation>
    <scope>NUCLEOTIDE SEQUENCE</scope>
    <source>
        <strain evidence="1">FP105234-sp</strain>
    </source>
</reference>
<name>A0ACB8R5S4_9AGAM</name>
<proteinExistence type="predicted"/>
<organism evidence="1 2">
    <name type="scientific">Auriscalpium vulgare</name>
    <dbReference type="NCBI Taxonomy" id="40419"/>
    <lineage>
        <taxon>Eukaryota</taxon>
        <taxon>Fungi</taxon>
        <taxon>Dikarya</taxon>
        <taxon>Basidiomycota</taxon>
        <taxon>Agaricomycotina</taxon>
        <taxon>Agaricomycetes</taxon>
        <taxon>Russulales</taxon>
        <taxon>Auriscalpiaceae</taxon>
        <taxon>Auriscalpium</taxon>
    </lineage>
</organism>
<accession>A0ACB8R5S4</accession>
<sequence>MGYQKKRDAGSAIAEPAAKRARGEADGDEFTSSETASSRDTGPGPSGGGESTAFDAGASSPPWGAIADDDVPLPGSDKGKGRALPVPDTTSIPTAPVPPGHKETSMSDLALPPGVPAGLIERIHALVDYRDGQRDIYSVKHVPSSLQWASIMLNPKNRYLCRPGTKRAVTIWVPGVVSKLWLFDLSGNPHSNAAVTVSPFSSRDAVGLRNLVSHYSTSTNVAANPDEVRASCWQSRSVVAFDHLYDATRVLRAKPQMMRLPAEELHEGDLVLHEFTITRYNEKGTDKHASDKYRATFEMQAVYLLLRGDDAGEEVVEDAGNFSI</sequence>
<keyword evidence="2" id="KW-1185">Reference proteome</keyword>
<dbReference type="Proteomes" id="UP000814033">
    <property type="component" value="Unassembled WGS sequence"/>
</dbReference>
<protein>
    <submittedName>
        <fullName evidence="1">Uncharacterized protein</fullName>
    </submittedName>
</protein>